<reference evidence="6" key="1">
    <citation type="submission" date="2016-10" db="EMBL/GenBank/DDBJ databases">
        <authorList>
            <person name="Varghese N."/>
            <person name="Submissions S."/>
        </authorList>
    </citation>
    <scope>NUCLEOTIDE SEQUENCE [LARGE SCALE GENOMIC DNA]</scope>
    <source>
        <strain evidence="6">CGMCC 4.6825</strain>
    </source>
</reference>
<proteinExistence type="predicted"/>
<dbReference type="Pfam" id="PF00440">
    <property type="entry name" value="TetR_N"/>
    <property type="match status" value="1"/>
</dbReference>
<evidence type="ECO:0000313" key="5">
    <source>
        <dbReference type="EMBL" id="SER30903.1"/>
    </source>
</evidence>
<organism evidence="5 6">
    <name type="scientific">Streptomyces qinglanensis</name>
    <dbReference type="NCBI Taxonomy" id="943816"/>
    <lineage>
        <taxon>Bacteria</taxon>
        <taxon>Bacillati</taxon>
        <taxon>Actinomycetota</taxon>
        <taxon>Actinomycetes</taxon>
        <taxon>Kitasatosporales</taxon>
        <taxon>Streptomycetaceae</taxon>
        <taxon>Streptomyces</taxon>
    </lineage>
</organism>
<keyword evidence="1 2" id="KW-0238">DNA-binding</keyword>
<evidence type="ECO:0000256" key="1">
    <source>
        <dbReference type="ARBA" id="ARBA00023125"/>
    </source>
</evidence>
<feature type="compositionally biased region" description="Polar residues" evidence="3">
    <location>
        <begin position="196"/>
        <end position="206"/>
    </location>
</feature>
<dbReference type="GO" id="GO:0003700">
    <property type="term" value="F:DNA-binding transcription factor activity"/>
    <property type="evidence" value="ECO:0007669"/>
    <property type="project" value="TreeGrafter"/>
</dbReference>
<dbReference type="InterPro" id="IPR036271">
    <property type="entry name" value="Tet_transcr_reg_TetR-rel_C_sf"/>
</dbReference>
<dbReference type="Proteomes" id="UP000182841">
    <property type="component" value="Unassembled WGS sequence"/>
</dbReference>
<evidence type="ECO:0000256" key="3">
    <source>
        <dbReference type="SAM" id="MobiDB-lite"/>
    </source>
</evidence>
<dbReference type="RefSeq" id="WP_074998102.1">
    <property type="nucleotide sequence ID" value="NZ_FOGO01000001.1"/>
</dbReference>
<dbReference type="SUPFAM" id="SSF46689">
    <property type="entry name" value="Homeodomain-like"/>
    <property type="match status" value="1"/>
</dbReference>
<dbReference type="Gene3D" id="1.10.357.10">
    <property type="entry name" value="Tetracycline Repressor, domain 2"/>
    <property type="match status" value="1"/>
</dbReference>
<gene>
    <name evidence="5" type="ORF">SAMN05421870_10196</name>
</gene>
<feature type="domain" description="HTH tetR-type" evidence="4">
    <location>
        <begin position="7"/>
        <end position="67"/>
    </location>
</feature>
<feature type="DNA-binding region" description="H-T-H motif" evidence="2">
    <location>
        <begin position="30"/>
        <end position="49"/>
    </location>
</feature>
<dbReference type="PROSITE" id="PS50977">
    <property type="entry name" value="HTH_TETR_2"/>
    <property type="match status" value="1"/>
</dbReference>
<dbReference type="AlphaFoldDB" id="A0A1H9N656"/>
<dbReference type="Pfam" id="PF17940">
    <property type="entry name" value="TetR_C_31"/>
    <property type="match status" value="1"/>
</dbReference>
<dbReference type="GO" id="GO:0000976">
    <property type="term" value="F:transcription cis-regulatory region binding"/>
    <property type="evidence" value="ECO:0007669"/>
    <property type="project" value="TreeGrafter"/>
</dbReference>
<dbReference type="OrthoDB" id="6929199at2"/>
<dbReference type="PANTHER" id="PTHR30055:SF231">
    <property type="entry name" value="TRANSCRIPTIONAL REGULATORY PROTEIN (PROBABLY DEOR-FAMILY)-RELATED"/>
    <property type="match status" value="1"/>
</dbReference>
<keyword evidence="6" id="KW-1185">Reference proteome</keyword>
<dbReference type="SUPFAM" id="SSF48498">
    <property type="entry name" value="Tetracyclin repressor-like, C-terminal domain"/>
    <property type="match status" value="1"/>
</dbReference>
<dbReference type="InterPro" id="IPR009057">
    <property type="entry name" value="Homeodomain-like_sf"/>
</dbReference>
<dbReference type="STRING" id="943816.AN217_11530"/>
<dbReference type="InterPro" id="IPR050109">
    <property type="entry name" value="HTH-type_TetR-like_transc_reg"/>
</dbReference>
<dbReference type="EMBL" id="FOGO01000001">
    <property type="protein sequence ID" value="SER30903.1"/>
    <property type="molecule type" value="Genomic_DNA"/>
</dbReference>
<evidence type="ECO:0000259" key="4">
    <source>
        <dbReference type="PROSITE" id="PS50977"/>
    </source>
</evidence>
<sequence length="206" mass="22303">MGRRYDPERRQRIIDAAIRLVELKGITALSHRSVAAEADVPLGSTTYHFGSLDDLLVAALQQVTCGPQSEIETWDRELSGQESLLDAMVRILEEYASGAHGRIRLEYELYLAALRRPPLQPVAAAWIDDWVEVVGRHTSDPATARALAALIDGLLLQILLTDRPFDRTEVRSALARVLGDPGPAADGERSAPTGPWTGSSSPAGSG</sequence>
<evidence type="ECO:0000313" key="6">
    <source>
        <dbReference type="Proteomes" id="UP000182841"/>
    </source>
</evidence>
<dbReference type="InterPro" id="IPR041583">
    <property type="entry name" value="TetR_C_31"/>
</dbReference>
<dbReference type="InterPro" id="IPR001647">
    <property type="entry name" value="HTH_TetR"/>
</dbReference>
<evidence type="ECO:0000256" key="2">
    <source>
        <dbReference type="PROSITE-ProRule" id="PRU00335"/>
    </source>
</evidence>
<protein>
    <submittedName>
        <fullName evidence="5">DNA-binding transcriptional regulator YbjK</fullName>
    </submittedName>
</protein>
<accession>A0A1H9N656</accession>
<dbReference type="PANTHER" id="PTHR30055">
    <property type="entry name" value="HTH-TYPE TRANSCRIPTIONAL REGULATOR RUTR"/>
    <property type="match status" value="1"/>
</dbReference>
<name>A0A1H9N656_9ACTN</name>
<feature type="region of interest" description="Disordered" evidence="3">
    <location>
        <begin position="178"/>
        <end position="206"/>
    </location>
</feature>